<dbReference type="Gene3D" id="4.10.860.10">
    <property type="entry name" value="UVR domain"/>
    <property type="match status" value="1"/>
</dbReference>
<feature type="domain" description="UVR" evidence="2">
    <location>
        <begin position="148"/>
        <end position="183"/>
    </location>
</feature>
<dbReference type="STRING" id="1963862.B4O97_15015"/>
<dbReference type="Proteomes" id="UP000192343">
    <property type="component" value="Unassembled WGS sequence"/>
</dbReference>
<dbReference type="AlphaFoldDB" id="A0A1Y1RUZ2"/>
<evidence type="ECO:0000313" key="4">
    <source>
        <dbReference type="EMBL" id="ORC32960.1"/>
    </source>
</evidence>
<dbReference type="PANTHER" id="PTHR15160">
    <property type="entry name" value="VON HIPPEL-LINDAU PROTEIN"/>
    <property type="match status" value="1"/>
</dbReference>
<dbReference type="RefSeq" id="WP_083052049.1">
    <property type="nucleotide sequence ID" value="NZ_CAXXQO010000003.1"/>
</dbReference>
<keyword evidence="5" id="KW-1185">Reference proteome</keyword>
<sequence>MLVEAEIWTIARTDQGNAVLVRPIGSESAVPIFIGQLEAQSILIGLGNVPMPRPLTHDLFITLFSMLGAELQRIEITALKEGTFYAQIILSKTNGEELIIDARPSDSIGIAVRAKCPVYIDESVVDEAGISVSAVSTGSEEVASNPYEQEKRRLEEELNRAVEVENYEEAAKIRDKLQRLSETFPQGDEEAE</sequence>
<dbReference type="InterPro" id="IPR036876">
    <property type="entry name" value="UVR_dom_sf"/>
</dbReference>
<dbReference type="Pfam" id="PF02577">
    <property type="entry name" value="BFN_dom"/>
    <property type="match status" value="1"/>
</dbReference>
<dbReference type="Pfam" id="PF02151">
    <property type="entry name" value="UVR"/>
    <property type="match status" value="1"/>
</dbReference>
<feature type="domain" description="BFN" evidence="3">
    <location>
        <begin position="2"/>
        <end position="132"/>
    </location>
</feature>
<evidence type="ECO:0000259" key="2">
    <source>
        <dbReference type="PROSITE" id="PS50151"/>
    </source>
</evidence>
<accession>A0A1Y1RUZ2</accession>
<organism evidence="4 5">
    <name type="scientific">Marispirochaeta aestuarii</name>
    <dbReference type="NCBI Taxonomy" id="1963862"/>
    <lineage>
        <taxon>Bacteria</taxon>
        <taxon>Pseudomonadati</taxon>
        <taxon>Spirochaetota</taxon>
        <taxon>Spirochaetia</taxon>
        <taxon>Spirochaetales</taxon>
        <taxon>Spirochaetaceae</taxon>
        <taxon>Marispirochaeta</taxon>
    </lineage>
</organism>
<proteinExistence type="predicted"/>
<dbReference type="InterPro" id="IPR036104">
    <property type="entry name" value="BFN_sf"/>
</dbReference>
<dbReference type="SUPFAM" id="SSF46600">
    <property type="entry name" value="C-terminal UvrC-binding domain of UvrB"/>
    <property type="match status" value="1"/>
</dbReference>
<dbReference type="PANTHER" id="PTHR15160:SF1">
    <property type="entry name" value="VON HIPPEL-LINDAU DISEASE TUMOR SUPPRESSOR"/>
    <property type="match status" value="1"/>
</dbReference>
<evidence type="ECO:0008006" key="6">
    <source>
        <dbReference type="Google" id="ProtNLM"/>
    </source>
</evidence>
<name>A0A1Y1RUZ2_9SPIO</name>
<gene>
    <name evidence="4" type="ORF">B4O97_15015</name>
</gene>
<dbReference type="InterPro" id="IPR003729">
    <property type="entry name" value="Bi_nuclease_dom"/>
</dbReference>
<dbReference type="PROSITE" id="PS50151">
    <property type="entry name" value="UVR"/>
    <property type="match status" value="1"/>
</dbReference>
<reference evidence="4 5" key="1">
    <citation type="submission" date="2017-03" db="EMBL/GenBank/DDBJ databases">
        <title>Draft Genome sequence of Marispirochaeta sp. strain JC444.</title>
        <authorList>
            <person name="Shivani Y."/>
            <person name="Subhash Y."/>
            <person name="Sasikala C."/>
            <person name="Ramana C."/>
        </authorList>
    </citation>
    <scope>NUCLEOTIDE SEQUENCE [LARGE SCALE GENOMIC DNA]</scope>
    <source>
        <strain evidence="4 5">JC444</strain>
    </source>
</reference>
<evidence type="ECO:0000256" key="1">
    <source>
        <dbReference type="ARBA" id="ARBA00023236"/>
    </source>
</evidence>
<dbReference type="EMBL" id="MWQY01000018">
    <property type="protein sequence ID" value="ORC32960.1"/>
    <property type="molecule type" value="Genomic_DNA"/>
</dbReference>
<dbReference type="GO" id="GO:0004518">
    <property type="term" value="F:nuclease activity"/>
    <property type="evidence" value="ECO:0007669"/>
    <property type="project" value="InterPro"/>
</dbReference>
<dbReference type="GO" id="GO:0009432">
    <property type="term" value="P:SOS response"/>
    <property type="evidence" value="ECO:0007669"/>
    <property type="project" value="UniProtKB-KW"/>
</dbReference>
<dbReference type="OrthoDB" id="9788698at2"/>
<dbReference type="Gene3D" id="3.10.690.10">
    <property type="entry name" value="Bifunctional nuclease domain"/>
    <property type="match status" value="1"/>
</dbReference>
<comment type="caution">
    <text evidence="4">The sequence shown here is derived from an EMBL/GenBank/DDBJ whole genome shotgun (WGS) entry which is preliminary data.</text>
</comment>
<evidence type="ECO:0000313" key="5">
    <source>
        <dbReference type="Proteomes" id="UP000192343"/>
    </source>
</evidence>
<protein>
    <recommendedName>
        <fullName evidence="6">BFN domain-containing protein</fullName>
    </recommendedName>
</protein>
<dbReference type="SUPFAM" id="SSF103256">
    <property type="entry name" value="Hypothetical protein TM0160"/>
    <property type="match status" value="1"/>
</dbReference>
<keyword evidence="1" id="KW-0227">DNA damage</keyword>
<dbReference type="PROSITE" id="PS51658">
    <property type="entry name" value="BFN"/>
    <property type="match status" value="1"/>
</dbReference>
<evidence type="ECO:0000259" key="3">
    <source>
        <dbReference type="PROSITE" id="PS51658"/>
    </source>
</evidence>
<dbReference type="InterPro" id="IPR001943">
    <property type="entry name" value="UVR_dom"/>
</dbReference>
<keyword evidence="1" id="KW-0742">SOS response</keyword>